<comment type="catalytic activity">
    <reaction evidence="9">
        <text>L-aspartate + O2 = iminosuccinate + H2O2</text>
        <dbReference type="Rhea" id="RHEA:25876"/>
        <dbReference type="ChEBI" id="CHEBI:15379"/>
        <dbReference type="ChEBI" id="CHEBI:16240"/>
        <dbReference type="ChEBI" id="CHEBI:29991"/>
        <dbReference type="ChEBI" id="CHEBI:77875"/>
        <dbReference type="EC" id="1.4.3.16"/>
    </reaction>
    <physiologicalReaction direction="left-to-right" evidence="9">
        <dbReference type="Rhea" id="RHEA:25877"/>
    </physiologicalReaction>
</comment>
<dbReference type="Proteomes" id="UP000315995">
    <property type="component" value="Chromosome"/>
</dbReference>
<evidence type="ECO:0000256" key="5">
    <source>
        <dbReference type="ARBA" id="ARBA00022630"/>
    </source>
</evidence>
<evidence type="ECO:0000256" key="3">
    <source>
        <dbReference type="ARBA" id="ARBA00008562"/>
    </source>
</evidence>
<dbReference type="UniPathway" id="UPA00253">
    <property type="reaction ID" value="UER00326"/>
</dbReference>
<dbReference type="Gene3D" id="1.20.58.100">
    <property type="entry name" value="Fumarate reductase/succinate dehydrogenase flavoprotein-like, C-terminal domain"/>
    <property type="match status" value="1"/>
</dbReference>
<proteinExistence type="inferred from homology"/>
<dbReference type="FunFam" id="3.90.700.10:FF:000002">
    <property type="entry name" value="L-aspartate oxidase"/>
    <property type="match status" value="1"/>
</dbReference>
<evidence type="ECO:0000256" key="7">
    <source>
        <dbReference type="ARBA" id="ARBA00022827"/>
    </source>
</evidence>
<gene>
    <name evidence="14" type="ORF">FIV42_05265</name>
</gene>
<evidence type="ECO:0000256" key="6">
    <source>
        <dbReference type="ARBA" id="ARBA00022642"/>
    </source>
</evidence>
<dbReference type="NCBIfam" id="NF005701">
    <property type="entry name" value="PRK07512.1"/>
    <property type="match status" value="1"/>
</dbReference>
<comment type="similarity">
    <text evidence="3 11">Belongs to the FAD-dependent oxidoreductase 2 family. NadB subfamily.</text>
</comment>
<dbReference type="Gene3D" id="3.90.700.10">
    <property type="entry name" value="Succinate dehydrogenase/fumarate reductase flavoprotein, catalytic domain"/>
    <property type="match status" value="1"/>
</dbReference>
<keyword evidence="6 11" id="KW-0662">Pyridine nucleotide biosynthesis</keyword>
<dbReference type="Gene3D" id="3.50.50.60">
    <property type="entry name" value="FAD/NAD(P)-binding domain"/>
    <property type="match status" value="1"/>
</dbReference>
<dbReference type="GO" id="GO:0008734">
    <property type="term" value="F:L-aspartate oxidase activity"/>
    <property type="evidence" value="ECO:0007669"/>
    <property type="project" value="UniProtKB-UniRule"/>
</dbReference>
<keyword evidence="5 11" id="KW-0285">Flavoprotein</keyword>
<dbReference type="Pfam" id="PF02910">
    <property type="entry name" value="Succ_DH_flav_C"/>
    <property type="match status" value="1"/>
</dbReference>
<dbReference type="Pfam" id="PF00890">
    <property type="entry name" value="FAD_binding_2"/>
    <property type="match status" value="1"/>
</dbReference>
<comment type="subcellular location">
    <subcellularLocation>
        <location evidence="11">Cytoplasm</location>
    </subcellularLocation>
</comment>
<comment type="pathway">
    <text evidence="2 11">Cofactor biosynthesis; NAD(+) biosynthesis; iminoaspartate from L-aspartate (oxidase route): step 1/1.</text>
</comment>
<name>A0A4Y6PPG6_PERCE</name>
<dbReference type="EMBL" id="CP041186">
    <property type="protein sequence ID" value="QDG50160.1"/>
    <property type="molecule type" value="Genomic_DNA"/>
</dbReference>
<dbReference type="InterPro" id="IPR003953">
    <property type="entry name" value="FAD-dep_OxRdtase_2_FAD-bd"/>
</dbReference>
<evidence type="ECO:0000256" key="11">
    <source>
        <dbReference type="RuleBase" id="RU362049"/>
    </source>
</evidence>
<evidence type="ECO:0000256" key="2">
    <source>
        <dbReference type="ARBA" id="ARBA00004950"/>
    </source>
</evidence>
<evidence type="ECO:0000259" key="13">
    <source>
        <dbReference type="Pfam" id="PF02910"/>
    </source>
</evidence>
<comment type="function">
    <text evidence="11">Catalyzes the oxidation of L-aspartate to iminoaspartate.</text>
</comment>
<dbReference type="OrthoDB" id="9806724at2"/>
<evidence type="ECO:0000256" key="8">
    <source>
        <dbReference type="ARBA" id="ARBA00023002"/>
    </source>
</evidence>
<dbReference type="InterPro" id="IPR037099">
    <property type="entry name" value="Fum_R/Succ_DH_flav-like_C_sf"/>
</dbReference>
<feature type="domain" description="Fumarate reductase/succinate dehydrogenase flavoprotein-like C-terminal" evidence="13">
    <location>
        <begin position="473"/>
        <end position="511"/>
    </location>
</feature>
<protein>
    <recommendedName>
        <fullName evidence="4 10">L-aspartate oxidase</fullName>
        <ecNumber evidence="4 10">1.4.3.16</ecNumber>
    </recommendedName>
</protein>
<evidence type="ECO:0000256" key="1">
    <source>
        <dbReference type="ARBA" id="ARBA00001974"/>
    </source>
</evidence>
<dbReference type="InterPro" id="IPR015939">
    <property type="entry name" value="Fum_Rdtase/Succ_DH_flav-like_C"/>
</dbReference>
<reference evidence="14 15" key="1">
    <citation type="submission" date="2019-06" db="EMBL/GenBank/DDBJ databases">
        <title>Persicimonas caeni gen. nov., sp. nov., a predatory bacterium isolated from solar saltern.</title>
        <authorList>
            <person name="Wang S."/>
        </authorList>
    </citation>
    <scope>NUCLEOTIDE SEQUENCE [LARGE SCALE GENOMIC DNA]</scope>
    <source>
        <strain evidence="14 15">YN101</strain>
    </source>
</reference>
<dbReference type="InterPro" id="IPR036188">
    <property type="entry name" value="FAD/NAD-bd_sf"/>
</dbReference>
<dbReference type="InterPro" id="IPR005288">
    <property type="entry name" value="NadB"/>
</dbReference>
<evidence type="ECO:0000313" key="15">
    <source>
        <dbReference type="Proteomes" id="UP000315995"/>
    </source>
</evidence>
<evidence type="ECO:0000256" key="9">
    <source>
        <dbReference type="ARBA" id="ARBA00048305"/>
    </source>
</evidence>
<dbReference type="PRINTS" id="PR00368">
    <property type="entry name" value="FADPNR"/>
</dbReference>
<evidence type="ECO:0000313" key="14">
    <source>
        <dbReference type="EMBL" id="QDG50160.1"/>
    </source>
</evidence>
<keyword evidence="7 11" id="KW-0274">FAD</keyword>
<comment type="cofactor">
    <cofactor evidence="1 11">
        <name>FAD</name>
        <dbReference type="ChEBI" id="CHEBI:57692"/>
    </cofactor>
</comment>
<evidence type="ECO:0000256" key="10">
    <source>
        <dbReference type="NCBIfam" id="TIGR00551"/>
    </source>
</evidence>
<dbReference type="AlphaFoldDB" id="A0A4Y6PPG6"/>
<accession>A0A4Y6PPG6</accession>
<organism evidence="14 15">
    <name type="scientific">Persicimonas caeni</name>
    <dbReference type="NCBI Taxonomy" id="2292766"/>
    <lineage>
        <taxon>Bacteria</taxon>
        <taxon>Deltaproteobacteria</taxon>
        <taxon>Bradymonadales</taxon>
        <taxon>Bradymonadaceae</taxon>
        <taxon>Persicimonas</taxon>
    </lineage>
</organism>
<feature type="domain" description="FAD-dependent oxidoreductase 2 FAD-binding" evidence="12">
    <location>
        <begin position="9"/>
        <end position="383"/>
    </location>
</feature>
<dbReference type="GO" id="GO:0034628">
    <property type="term" value="P:'de novo' NAD+ biosynthetic process from L-aspartate"/>
    <property type="evidence" value="ECO:0007669"/>
    <property type="project" value="TreeGrafter"/>
</dbReference>
<accession>A0A5B8Y198</accession>
<dbReference type="PANTHER" id="PTHR42716">
    <property type="entry name" value="L-ASPARTATE OXIDASE"/>
    <property type="match status" value="1"/>
</dbReference>
<dbReference type="InterPro" id="IPR027477">
    <property type="entry name" value="Succ_DH/fumarate_Rdtase_cat_sf"/>
</dbReference>
<dbReference type="PANTHER" id="PTHR42716:SF2">
    <property type="entry name" value="L-ASPARTATE OXIDASE, CHLOROPLASTIC"/>
    <property type="match status" value="1"/>
</dbReference>
<dbReference type="GO" id="GO:0005737">
    <property type="term" value="C:cytoplasm"/>
    <property type="evidence" value="ECO:0007669"/>
    <property type="project" value="UniProtKB-SubCell"/>
</dbReference>
<keyword evidence="8 11" id="KW-0560">Oxidoreductase</keyword>
<dbReference type="SUPFAM" id="SSF46977">
    <property type="entry name" value="Succinate dehydrogenase/fumarate reductase flavoprotein C-terminal domain"/>
    <property type="match status" value="1"/>
</dbReference>
<keyword evidence="15" id="KW-1185">Reference proteome</keyword>
<dbReference type="NCBIfam" id="TIGR00551">
    <property type="entry name" value="nadB"/>
    <property type="match status" value="1"/>
</dbReference>
<evidence type="ECO:0000256" key="4">
    <source>
        <dbReference type="ARBA" id="ARBA00012173"/>
    </source>
</evidence>
<sequence>MTDHIHITDLLVLGAGLAGMQAALHAPEHRVTLVTAAKVGRGGASPWAKGGVAVPIADDDHPSLHAYDTLTAGAGLCHHGAVQLATEEGCQRLRGLVELGVEFDRASGGELALGREAAHSQRRIVRADGDGTGRAICKTVGRCLERASHVTLRQECRAVSLIVDDGRVVGAWLAHADGRLEAVLAGATVLATGGLGQLYARTSNPIEARGDGLALALRAGARLVDLEFVQFHPTALAPEQTELTADQGPLPLLTEAIRGEGALLVDEDGRRFMTDEHELAELAPRDVVSRAIWRYCRNGRLVYLDATGIDDFATRFPGAHADCTALGLDPSRDLLPVTPAAHYHMGGVAVDLDGRTSVDGLWACGEVASTGLHGANRLASNSLLEALVFGARAGRSAARELSRTDRPLRPLPDLAATAPAHTDAVDDELLARVQEIMCLHVGLLRSATGLEHALDALDDLAATCPPGSSAEGVVSIASLITIAALRRCESRGAHFRLEYPDRREVWRRRMVFSGTGVGFEAVDADRRLDLDTSRARRLPF</sequence>
<dbReference type="RefSeq" id="WP_141196656.1">
    <property type="nucleotide sequence ID" value="NZ_CP041186.1"/>
</dbReference>
<dbReference type="SUPFAM" id="SSF51905">
    <property type="entry name" value="FAD/NAD(P)-binding domain"/>
    <property type="match status" value="1"/>
</dbReference>
<dbReference type="EC" id="1.4.3.16" evidence="4 10"/>
<dbReference type="SUPFAM" id="SSF56425">
    <property type="entry name" value="Succinate dehydrogenase/fumarate reductase flavoprotein, catalytic domain"/>
    <property type="match status" value="1"/>
</dbReference>
<evidence type="ECO:0000259" key="12">
    <source>
        <dbReference type="Pfam" id="PF00890"/>
    </source>
</evidence>